<protein>
    <submittedName>
        <fullName evidence="2">Uncharacterized protein</fullName>
    </submittedName>
</protein>
<sequence length="197" mass="22150">MSPGWRPPQTVGQLTTHHPSLISPQRTSHFDVLTQAMVDIHYKFHLQDKMARTMTDNDKNFVKTFMQFGTEVELLLDIPEAAADLDIEGIKDVNLDVDPKTGDVNKVEYISVDAIPDKSKNLGLSLPVHMKCTTYTFNLVASVDTNKALDSTLLKSTYRKAMSKAQWLWKLQSPSTVATDSILDTLKKRFVVPNSTR</sequence>
<evidence type="ECO:0000256" key="1">
    <source>
        <dbReference type="SAM" id="MobiDB-lite"/>
    </source>
</evidence>
<name>A0AA36AX72_OCTVU</name>
<evidence type="ECO:0000313" key="2">
    <source>
        <dbReference type="EMBL" id="CAI9723298.1"/>
    </source>
</evidence>
<keyword evidence="3" id="KW-1185">Reference proteome</keyword>
<accession>A0AA36AX72</accession>
<dbReference type="PANTHER" id="PTHR47501:SF5">
    <property type="entry name" value="HAT C-TERMINAL DIMERISATION DOMAIN-CONTAINING PROTEIN"/>
    <property type="match status" value="1"/>
</dbReference>
<reference evidence="2" key="1">
    <citation type="submission" date="2023-08" db="EMBL/GenBank/DDBJ databases">
        <authorList>
            <person name="Alioto T."/>
            <person name="Alioto T."/>
            <person name="Gomez Garrido J."/>
        </authorList>
    </citation>
    <scope>NUCLEOTIDE SEQUENCE</scope>
</reference>
<dbReference type="EMBL" id="OX597818">
    <property type="protein sequence ID" value="CAI9723298.1"/>
    <property type="molecule type" value="Genomic_DNA"/>
</dbReference>
<evidence type="ECO:0000313" key="3">
    <source>
        <dbReference type="Proteomes" id="UP001162480"/>
    </source>
</evidence>
<gene>
    <name evidence="2" type="ORF">OCTVUL_1B011039</name>
</gene>
<proteinExistence type="predicted"/>
<feature type="region of interest" description="Disordered" evidence="1">
    <location>
        <begin position="1"/>
        <end position="20"/>
    </location>
</feature>
<dbReference type="PANTHER" id="PTHR47501">
    <property type="entry name" value="TRANSPOSASE-RELATED"/>
    <property type="match status" value="1"/>
</dbReference>
<dbReference type="AlphaFoldDB" id="A0AA36AX72"/>
<dbReference type="Proteomes" id="UP001162480">
    <property type="component" value="Chromosome 5"/>
</dbReference>
<feature type="compositionally biased region" description="Polar residues" evidence="1">
    <location>
        <begin position="10"/>
        <end position="20"/>
    </location>
</feature>
<organism evidence="2 3">
    <name type="scientific">Octopus vulgaris</name>
    <name type="common">Common octopus</name>
    <dbReference type="NCBI Taxonomy" id="6645"/>
    <lineage>
        <taxon>Eukaryota</taxon>
        <taxon>Metazoa</taxon>
        <taxon>Spiralia</taxon>
        <taxon>Lophotrochozoa</taxon>
        <taxon>Mollusca</taxon>
        <taxon>Cephalopoda</taxon>
        <taxon>Coleoidea</taxon>
        <taxon>Octopodiformes</taxon>
        <taxon>Octopoda</taxon>
        <taxon>Incirrata</taxon>
        <taxon>Octopodidae</taxon>
        <taxon>Octopus</taxon>
    </lineage>
</organism>